<keyword evidence="2" id="KW-0812">Transmembrane</keyword>
<keyword evidence="2" id="KW-0472">Membrane</keyword>
<feature type="transmembrane region" description="Helical" evidence="2">
    <location>
        <begin position="116"/>
        <end position="134"/>
    </location>
</feature>
<feature type="transmembrane region" description="Helical" evidence="2">
    <location>
        <begin position="201"/>
        <end position="223"/>
    </location>
</feature>
<protein>
    <recommendedName>
        <fullName evidence="3">DUF6533 domain-containing protein</fullName>
    </recommendedName>
</protein>
<dbReference type="Pfam" id="PF20151">
    <property type="entry name" value="DUF6533"/>
    <property type="match status" value="1"/>
</dbReference>
<feature type="transmembrane region" description="Helical" evidence="2">
    <location>
        <begin position="243"/>
        <end position="264"/>
    </location>
</feature>
<evidence type="ECO:0000256" key="2">
    <source>
        <dbReference type="SAM" id="Phobius"/>
    </source>
</evidence>
<gene>
    <name evidence="4" type="ORF">D9613_010970</name>
</gene>
<dbReference type="InterPro" id="IPR045340">
    <property type="entry name" value="DUF6533"/>
</dbReference>
<feature type="transmembrane region" description="Helical" evidence="2">
    <location>
        <begin position="276"/>
        <end position="297"/>
    </location>
</feature>
<evidence type="ECO:0000313" key="5">
    <source>
        <dbReference type="Proteomes" id="UP000521872"/>
    </source>
</evidence>
<organism evidence="4 5">
    <name type="scientific">Agrocybe pediades</name>
    <dbReference type="NCBI Taxonomy" id="84607"/>
    <lineage>
        <taxon>Eukaryota</taxon>
        <taxon>Fungi</taxon>
        <taxon>Dikarya</taxon>
        <taxon>Basidiomycota</taxon>
        <taxon>Agaricomycotina</taxon>
        <taxon>Agaricomycetes</taxon>
        <taxon>Agaricomycetidae</taxon>
        <taxon>Agaricales</taxon>
        <taxon>Agaricineae</taxon>
        <taxon>Strophariaceae</taxon>
        <taxon>Agrocybe</taxon>
    </lineage>
</organism>
<evidence type="ECO:0000256" key="1">
    <source>
        <dbReference type="SAM" id="MobiDB-lite"/>
    </source>
</evidence>
<keyword evidence="2" id="KW-1133">Transmembrane helix</keyword>
<name>A0A8H4QLG4_9AGAR</name>
<accession>A0A8H4QLG4</accession>
<dbReference type="Proteomes" id="UP000521872">
    <property type="component" value="Unassembled WGS sequence"/>
</dbReference>
<evidence type="ECO:0000313" key="4">
    <source>
        <dbReference type="EMBL" id="KAF4613322.1"/>
    </source>
</evidence>
<dbReference type="AlphaFoldDB" id="A0A8H4QLG4"/>
<dbReference type="EMBL" id="JAACJL010000046">
    <property type="protein sequence ID" value="KAF4613322.1"/>
    <property type="molecule type" value="Genomic_DNA"/>
</dbReference>
<comment type="caution">
    <text evidence="4">The sequence shown here is derived from an EMBL/GenBank/DDBJ whole genome shotgun (WGS) entry which is preliminary data.</text>
</comment>
<keyword evidence="5" id="KW-1185">Reference proteome</keyword>
<evidence type="ECO:0000259" key="3">
    <source>
        <dbReference type="Pfam" id="PF20151"/>
    </source>
</evidence>
<reference evidence="4 5" key="1">
    <citation type="submission" date="2019-12" db="EMBL/GenBank/DDBJ databases">
        <authorList>
            <person name="Floudas D."/>
            <person name="Bentzer J."/>
            <person name="Ahren D."/>
            <person name="Johansson T."/>
            <person name="Persson P."/>
            <person name="Tunlid A."/>
        </authorList>
    </citation>
    <scope>NUCLEOTIDE SEQUENCE [LARGE SCALE GENOMIC DNA]</scope>
    <source>
        <strain evidence="4 5">CBS 102.39</strain>
    </source>
</reference>
<feature type="domain" description="DUF6533" evidence="3">
    <location>
        <begin position="20"/>
        <end position="65"/>
    </location>
</feature>
<proteinExistence type="predicted"/>
<sequence length="359" mass="40472">MTSQIEALISAITLLQKQNCSLIASTTVLAYDIFSTFPEEVQFIWKAKWSFPKILYILARYYGLFYLSVQIYISTSYDVPLHVLLQRLLLVLDLVSTFPLQRDIFDMLIARDSRRFGDILFTTFVNMLFSLRMAEPRITLSTNIDQLVLAFFIALCIAEYGTEFYTCFISARDAVKTAFLPPPGVPLPGCFTVGLPERLTLIAWIPNLVVNSIFFCASLVKLVTWSEDNHLLSRARAGQGRTLFFVCLRDGAIYYLLTMSSVVINMATALSNGGRWNVLTSSWLIAAYSFAGTHVILNLRSVGQKEQLGANITQELSDTLRVETLRFRSNEGNRYPRVPGRPSSSTSYSTTNPTFNECE</sequence>
<feature type="region of interest" description="Disordered" evidence="1">
    <location>
        <begin position="331"/>
        <end position="359"/>
    </location>
</feature>
<feature type="transmembrane region" description="Helical" evidence="2">
    <location>
        <begin position="54"/>
        <end position="73"/>
    </location>
</feature>